<evidence type="ECO:0000313" key="8">
    <source>
        <dbReference type="Proteomes" id="UP000886748"/>
    </source>
</evidence>
<dbReference type="InterPro" id="IPR044957">
    <property type="entry name" value="Ribosomal_bL32_bact"/>
</dbReference>
<gene>
    <name evidence="5 7" type="primary">rpmF</name>
    <name evidence="7" type="ORF">IAD26_05050</name>
</gene>
<reference evidence="7" key="1">
    <citation type="submission" date="2020-10" db="EMBL/GenBank/DDBJ databases">
        <authorList>
            <person name="Gilroy R."/>
        </authorList>
    </citation>
    <scope>NUCLEOTIDE SEQUENCE</scope>
    <source>
        <strain evidence="7">CHK154-7741</strain>
    </source>
</reference>
<sequence length="122" mass="13242">MAVPKKRTGASAQGHRRSNWKATVPETTTCPNCGELVLTHTVCTACGQYKGKVVSRKAEGFVEEVKEEAKKAPKAKKAPAKKAKKEEAAVEEVKVEETTEEVKAEVEAETPAQEAEEKSSEE</sequence>
<reference evidence="7" key="2">
    <citation type="journal article" date="2021" name="PeerJ">
        <title>Extensive microbial diversity within the chicken gut microbiome revealed by metagenomics and culture.</title>
        <authorList>
            <person name="Gilroy R."/>
            <person name="Ravi A."/>
            <person name="Getino M."/>
            <person name="Pursley I."/>
            <person name="Horton D.L."/>
            <person name="Alikhan N.F."/>
            <person name="Baker D."/>
            <person name="Gharbi K."/>
            <person name="Hall N."/>
            <person name="Watson M."/>
            <person name="Adriaenssens E.M."/>
            <person name="Foster-Nyarko E."/>
            <person name="Jarju S."/>
            <person name="Secka A."/>
            <person name="Antonio M."/>
            <person name="Oren A."/>
            <person name="Chaudhuri R.R."/>
            <person name="La Ragione R."/>
            <person name="Hildebrand F."/>
            <person name="Pallen M.J."/>
        </authorList>
    </citation>
    <scope>NUCLEOTIDE SEQUENCE</scope>
    <source>
        <strain evidence="7">CHK154-7741</strain>
    </source>
</reference>
<dbReference type="Proteomes" id="UP000886748">
    <property type="component" value="Unassembled WGS sequence"/>
</dbReference>
<dbReference type="GO" id="GO:0015934">
    <property type="term" value="C:large ribosomal subunit"/>
    <property type="evidence" value="ECO:0007669"/>
    <property type="project" value="InterPro"/>
</dbReference>
<protein>
    <recommendedName>
        <fullName evidence="4 5">Large ribosomal subunit protein bL32</fullName>
    </recommendedName>
</protein>
<evidence type="ECO:0000256" key="6">
    <source>
        <dbReference type="SAM" id="MobiDB-lite"/>
    </source>
</evidence>
<proteinExistence type="inferred from homology"/>
<dbReference type="PANTHER" id="PTHR35534">
    <property type="entry name" value="50S RIBOSOMAL PROTEIN L32"/>
    <property type="match status" value="1"/>
</dbReference>
<feature type="compositionally biased region" description="Basic residues" evidence="6">
    <location>
        <begin position="72"/>
        <end position="83"/>
    </location>
</feature>
<name>A0A9D1SRH2_9CLOT</name>
<keyword evidence="3 5" id="KW-0687">Ribonucleoprotein</keyword>
<keyword evidence="2 5" id="KW-0689">Ribosomal protein</keyword>
<dbReference type="PANTHER" id="PTHR35534:SF1">
    <property type="entry name" value="LARGE RIBOSOMAL SUBUNIT PROTEIN BL32"/>
    <property type="match status" value="1"/>
</dbReference>
<feature type="compositionally biased region" description="Basic residues" evidence="6">
    <location>
        <begin position="1"/>
        <end position="19"/>
    </location>
</feature>
<feature type="compositionally biased region" description="Basic and acidic residues" evidence="6">
    <location>
        <begin position="84"/>
        <end position="106"/>
    </location>
</feature>
<dbReference type="Pfam" id="PF01783">
    <property type="entry name" value="Ribosomal_L32p"/>
    <property type="match status" value="1"/>
</dbReference>
<dbReference type="InterPro" id="IPR002677">
    <property type="entry name" value="Ribosomal_bL32"/>
</dbReference>
<dbReference type="SUPFAM" id="SSF57829">
    <property type="entry name" value="Zn-binding ribosomal proteins"/>
    <property type="match status" value="1"/>
</dbReference>
<feature type="region of interest" description="Disordered" evidence="6">
    <location>
        <begin position="66"/>
        <end position="122"/>
    </location>
</feature>
<feature type="region of interest" description="Disordered" evidence="6">
    <location>
        <begin position="1"/>
        <end position="20"/>
    </location>
</feature>
<dbReference type="NCBIfam" id="TIGR01031">
    <property type="entry name" value="rpmF_bact"/>
    <property type="match status" value="1"/>
</dbReference>
<dbReference type="GO" id="GO:0003735">
    <property type="term" value="F:structural constituent of ribosome"/>
    <property type="evidence" value="ECO:0007669"/>
    <property type="project" value="InterPro"/>
</dbReference>
<evidence type="ECO:0000256" key="1">
    <source>
        <dbReference type="ARBA" id="ARBA00008560"/>
    </source>
</evidence>
<dbReference type="InterPro" id="IPR011332">
    <property type="entry name" value="Ribosomal_zn-bd"/>
</dbReference>
<comment type="similarity">
    <text evidence="1 5">Belongs to the bacterial ribosomal protein bL32 family.</text>
</comment>
<accession>A0A9D1SRH2</accession>
<evidence type="ECO:0000256" key="4">
    <source>
        <dbReference type="ARBA" id="ARBA00035178"/>
    </source>
</evidence>
<dbReference type="GO" id="GO:0006412">
    <property type="term" value="P:translation"/>
    <property type="evidence" value="ECO:0007669"/>
    <property type="project" value="UniProtKB-UniRule"/>
</dbReference>
<dbReference type="HAMAP" id="MF_00340">
    <property type="entry name" value="Ribosomal_bL32"/>
    <property type="match status" value="1"/>
</dbReference>
<evidence type="ECO:0000256" key="5">
    <source>
        <dbReference type="HAMAP-Rule" id="MF_00340"/>
    </source>
</evidence>
<evidence type="ECO:0000313" key="7">
    <source>
        <dbReference type="EMBL" id="HIU92484.1"/>
    </source>
</evidence>
<evidence type="ECO:0000256" key="3">
    <source>
        <dbReference type="ARBA" id="ARBA00023274"/>
    </source>
</evidence>
<dbReference type="EMBL" id="DVOD01000035">
    <property type="protein sequence ID" value="HIU92484.1"/>
    <property type="molecule type" value="Genomic_DNA"/>
</dbReference>
<dbReference type="AlphaFoldDB" id="A0A9D1SRH2"/>
<organism evidence="7 8">
    <name type="scientific">Candidatus Limenecus avicola</name>
    <dbReference type="NCBI Taxonomy" id="2840847"/>
    <lineage>
        <taxon>Bacteria</taxon>
        <taxon>Bacillati</taxon>
        <taxon>Bacillota</taxon>
        <taxon>Clostridia</taxon>
        <taxon>Eubacteriales</taxon>
        <taxon>Clostridiaceae</taxon>
        <taxon>Clostridiaceae incertae sedis</taxon>
        <taxon>Candidatus Limenecus</taxon>
    </lineage>
</organism>
<comment type="caution">
    <text evidence="7">The sequence shown here is derived from an EMBL/GenBank/DDBJ whole genome shotgun (WGS) entry which is preliminary data.</text>
</comment>
<evidence type="ECO:0000256" key="2">
    <source>
        <dbReference type="ARBA" id="ARBA00022980"/>
    </source>
</evidence>